<dbReference type="SUPFAM" id="SSF81321">
    <property type="entry name" value="Family A G protein-coupled receptor-like"/>
    <property type="match status" value="1"/>
</dbReference>
<dbReference type="Gene3D" id="1.20.1070.10">
    <property type="entry name" value="Rhodopsin 7-helix transmembrane proteins"/>
    <property type="match status" value="1"/>
</dbReference>
<keyword evidence="3 5" id="KW-1133">Transmembrane helix</keyword>
<organism evidence="7 8">
    <name type="scientific">Rotaria sordida</name>
    <dbReference type="NCBI Taxonomy" id="392033"/>
    <lineage>
        <taxon>Eukaryota</taxon>
        <taxon>Metazoa</taxon>
        <taxon>Spiralia</taxon>
        <taxon>Gnathifera</taxon>
        <taxon>Rotifera</taxon>
        <taxon>Eurotatoria</taxon>
        <taxon>Bdelloidea</taxon>
        <taxon>Philodinida</taxon>
        <taxon>Philodinidae</taxon>
        <taxon>Rotaria</taxon>
    </lineage>
</organism>
<dbReference type="PROSITE" id="PS50262">
    <property type="entry name" value="G_PROTEIN_RECEP_F1_2"/>
    <property type="match status" value="1"/>
</dbReference>
<sequence>MTLYRVTMIRKIFNSLNKKKKSKQIAKIVIVILVIFTICTNIYDPFYRYLIDEDNEDEKRIWCIATYPSSLQTFSSVMHTFHFLAPFIINLISAIILITKRSRQQSNVRIHENYKEILKQQIQQYRHLFTTPVLLVLLGLPRLIILFVSKCMKSTNDTWLFLVGCFILFILPMLTFVVFILPSQFYREQFHKTIVNYRIALERRLNYMI</sequence>
<gene>
    <name evidence="7" type="ORF">OTI717_LOCUS35833</name>
</gene>
<dbReference type="GO" id="GO:0016020">
    <property type="term" value="C:membrane"/>
    <property type="evidence" value="ECO:0007669"/>
    <property type="project" value="UniProtKB-SubCell"/>
</dbReference>
<comment type="subcellular location">
    <subcellularLocation>
        <location evidence="1">Membrane</location>
    </subcellularLocation>
</comment>
<dbReference type="InterPro" id="IPR017452">
    <property type="entry name" value="GPCR_Rhodpsn_7TM"/>
</dbReference>
<evidence type="ECO:0000256" key="1">
    <source>
        <dbReference type="ARBA" id="ARBA00004370"/>
    </source>
</evidence>
<evidence type="ECO:0000256" key="5">
    <source>
        <dbReference type="SAM" id="Phobius"/>
    </source>
</evidence>
<evidence type="ECO:0000256" key="2">
    <source>
        <dbReference type="ARBA" id="ARBA00022692"/>
    </source>
</evidence>
<reference evidence="7" key="1">
    <citation type="submission" date="2021-02" db="EMBL/GenBank/DDBJ databases">
        <authorList>
            <person name="Nowell W R."/>
        </authorList>
    </citation>
    <scope>NUCLEOTIDE SEQUENCE</scope>
</reference>
<feature type="transmembrane region" description="Helical" evidence="5">
    <location>
        <begin position="25"/>
        <end position="43"/>
    </location>
</feature>
<evidence type="ECO:0000259" key="6">
    <source>
        <dbReference type="PROSITE" id="PS50262"/>
    </source>
</evidence>
<proteinExistence type="predicted"/>
<keyword evidence="4 5" id="KW-0472">Membrane</keyword>
<evidence type="ECO:0000313" key="8">
    <source>
        <dbReference type="Proteomes" id="UP000663823"/>
    </source>
</evidence>
<protein>
    <recommendedName>
        <fullName evidence="6">G-protein coupled receptors family 1 profile domain-containing protein</fullName>
    </recommendedName>
</protein>
<name>A0A819XIE4_9BILA</name>
<dbReference type="AlphaFoldDB" id="A0A819XIE4"/>
<feature type="transmembrane region" description="Helical" evidence="5">
    <location>
        <begin position="80"/>
        <end position="99"/>
    </location>
</feature>
<evidence type="ECO:0000313" key="7">
    <source>
        <dbReference type="EMBL" id="CAF4142966.1"/>
    </source>
</evidence>
<accession>A0A819XIE4</accession>
<feature type="domain" description="G-protein coupled receptors family 1 profile" evidence="6">
    <location>
        <begin position="1"/>
        <end position="179"/>
    </location>
</feature>
<evidence type="ECO:0000256" key="4">
    <source>
        <dbReference type="ARBA" id="ARBA00023136"/>
    </source>
</evidence>
<comment type="caution">
    <text evidence="7">The sequence shown here is derived from an EMBL/GenBank/DDBJ whole genome shotgun (WGS) entry which is preliminary data.</text>
</comment>
<keyword evidence="2 5" id="KW-0812">Transmembrane</keyword>
<dbReference type="EMBL" id="CAJOAX010014354">
    <property type="protein sequence ID" value="CAF4142966.1"/>
    <property type="molecule type" value="Genomic_DNA"/>
</dbReference>
<feature type="transmembrane region" description="Helical" evidence="5">
    <location>
        <begin position="128"/>
        <end position="147"/>
    </location>
</feature>
<feature type="transmembrane region" description="Helical" evidence="5">
    <location>
        <begin position="159"/>
        <end position="181"/>
    </location>
</feature>
<dbReference type="Proteomes" id="UP000663823">
    <property type="component" value="Unassembled WGS sequence"/>
</dbReference>
<evidence type="ECO:0000256" key="3">
    <source>
        <dbReference type="ARBA" id="ARBA00022989"/>
    </source>
</evidence>